<dbReference type="Proteomes" id="UP000325081">
    <property type="component" value="Unassembled WGS sequence"/>
</dbReference>
<dbReference type="AlphaFoldDB" id="A0A5A7R5D1"/>
<gene>
    <name evidence="2" type="ORF">STAS_28942</name>
</gene>
<sequence length="125" mass="13559">MGTFPAAFSPALGCTGGLEAWQTHRPERSSDLGDSEPLLLEEEDEAEDGGDGDFRAERNALIFGGAEARWYSSIRFARSSSDVTDTSASRSSVGNWHLRFTEAPHISASFTTSSANRGIEPKIYQ</sequence>
<feature type="compositionally biased region" description="Acidic residues" evidence="1">
    <location>
        <begin position="39"/>
        <end position="51"/>
    </location>
</feature>
<evidence type="ECO:0000313" key="2">
    <source>
        <dbReference type="EMBL" id="GER51554.1"/>
    </source>
</evidence>
<feature type="compositionally biased region" description="Basic and acidic residues" evidence="1">
    <location>
        <begin position="22"/>
        <end position="31"/>
    </location>
</feature>
<protein>
    <submittedName>
        <fullName evidence="2">RagB/susD domain protein</fullName>
    </submittedName>
</protein>
<keyword evidence="3" id="KW-1185">Reference proteome</keyword>
<comment type="caution">
    <text evidence="2">The sequence shown here is derived from an EMBL/GenBank/DDBJ whole genome shotgun (WGS) entry which is preliminary data.</text>
</comment>
<evidence type="ECO:0000313" key="3">
    <source>
        <dbReference type="Proteomes" id="UP000325081"/>
    </source>
</evidence>
<reference evidence="3" key="1">
    <citation type="journal article" date="2019" name="Curr. Biol.">
        <title>Genome Sequence of Striga asiatica Provides Insight into the Evolution of Plant Parasitism.</title>
        <authorList>
            <person name="Yoshida S."/>
            <person name="Kim S."/>
            <person name="Wafula E.K."/>
            <person name="Tanskanen J."/>
            <person name="Kim Y.M."/>
            <person name="Honaas L."/>
            <person name="Yang Z."/>
            <person name="Spallek T."/>
            <person name="Conn C.E."/>
            <person name="Ichihashi Y."/>
            <person name="Cheong K."/>
            <person name="Cui S."/>
            <person name="Der J.P."/>
            <person name="Gundlach H."/>
            <person name="Jiao Y."/>
            <person name="Hori C."/>
            <person name="Ishida J.K."/>
            <person name="Kasahara H."/>
            <person name="Kiba T."/>
            <person name="Kim M.S."/>
            <person name="Koo N."/>
            <person name="Laohavisit A."/>
            <person name="Lee Y.H."/>
            <person name="Lumba S."/>
            <person name="McCourt P."/>
            <person name="Mortimer J.C."/>
            <person name="Mutuku J.M."/>
            <person name="Nomura T."/>
            <person name="Sasaki-Sekimoto Y."/>
            <person name="Seto Y."/>
            <person name="Wang Y."/>
            <person name="Wakatake T."/>
            <person name="Sakakibara H."/>
            <person name="Demura T."/>
            <person name="Yamaguchi S."/>
            <person name="Yoneyama K."/>
            <person name="Manabe R.I."/>
            <person name="Nelson D.C."/>
            <person name="Schulman A.H."/>
            <person name="Timko M.P."/>
            <person name="dePamphilis C.W."/>
            <person name="Choi D."/>
            <person name="Shirasu K."/>
        </authorList>
    </citation>
    <scope>NUCLEOTIDE SEQUENCE [LARGE SCALE GENOMIC DNA]</scope>
    <source>
        <strain evidence="3">cv. UVA1</strain>
    </source>
</reference>
<feature type="region of interest" description="Disordered" evidence="1">
    <location>
        <begin position="19"/>
        <end position="54"/>
    </location>
</feature>
<proteinExistence type="predicted"/>
<name>A0A5A7R5D1_STRAF</name>
<dbReference type="EMBL" id="BKCP01009737">
    <property type="protein sequence ID" value="GER51554.1"/>
    <property type="molecule type" value="Genomic_DNA"/>
</dbReference>
<organism evidence="2 3">
    <name type="scientific">Striga asiatica</name>
    <name type="common">Asiatic witchweed</name>
    <name type="synonym">Buchnera asiatica</name>
    <dbReference type="NCBI Taxonomy" id="4170"/>
    <lineage>
        <taxon>Eukaryota</taxon>
        <taxon>Viridiplantae</taxon>
        <taxon>Streptophyta</taxon>
        <taxon>Embryophyta</taxon>
        <taxon>Tracheophyta</taxon>
        <taxon>Spermatophyta</taxon>
        <taxon>Magnoliopsida</taxon>
        <taxon>eudicotyledons</taxon>
        <taxon>Gunneridae</taxon>
        <taxon>Pentapetalae</taxon>
        <taxon>asterids</taxon>
        <taxon>lamiids</taxon>
        <taxon>Lamiales</taxon>
        <taxon>Orobanchaceae</taxon>
        <taxon>Buchnereae</taxon>
        <taxon>Striga</taxon>
    </lineage>
</organism>
<accession>A0A5A7R5D1</accession>
<evidence type="ECO:0000256" key="1">
    <source>
        <dbReference type="SAM" id="MobiDB-lite"/>
    </source>
</evidence>